<evidence type="ECO:0000256" key="3">
    <source>
        <dbReference type="ARBA" id="ARBA00022692"/>
    </source>
</evidence>
<dbReference type="PANTHER" id="PTHR30477">
    <property type="entry name" value="ABC-TRANSPORTER METAL-BINDING PROTEIN"/>
    <property type="match status" value="1"/>
</dbReference>
<reference evidence="8" key="1">
    <citation type="submission" date="2023-07" db="EMBL/GenBank/DDBJ databases">
        <title>Sorghum-associated microbial communities from plants grown in Nebraska, USA.</title>
        <authorList>
            <person name="Schachtman D."/>
        </authorList>
    </citation>
    <scope>NUCLEOTIDE SEQUENCE</scope>
    <source>
        <strain evidence="8">DS3315</strain>
    </source>
</reference>
<feature type="transmembrane region" description="Helical" evidence="7">
    <location>
        <begin position="60"/>
        <end position="90"/>
    </location>
</feature>
<feature type="transmembrane region" description="Helical" evidence="7">
    <location>
        <begin position="225"/>
        <end position="246"/>
    </location>
</feature>
<evidence type="ECO:0000313" key="8">
    <source>
        <dbReference type="EMBL" id="MDP9972965.1"/>
    </source>
</evidence>
<keyword evidence="6" id="KW-0813">Transport</keyword>
<evidence type="ECO:0000256" key="1">
    <source>
        <dbReference type="ARBA" id="ARBA00004141"/>
    </source>
</evidence>
<feature type="transmembrane region" description="Helical" evidence="7">
    <location>
        <begin position="20"/>
        <end position="40"/>
    </location>
</feature>
<keyword evidence="3 6" id="KW-0812">Transmembrane</keyword>
<dbReference type="Proteomes" id="UP001224845">
    <property type="component" value="Unassembled WGS sequence"/>
</dbReference>
<keyword evidence="5 7" id="KW-0472">Membrane</keyword>
<dbReference type="PANTHER" id="PTHR30477:SF13">
    <property type="entry name" value="IRON TRANSPORT SYSTEM MEMBRANE PROTEIN HI_0360-RELATED"/>
    <property type="match status" value="1"/>
</dbReference>
<keyword evidence="4 7" id="KW-1133">Transmembrane helix</keyword>
<evidence type="ECO:0000313" key="9">
    <source>
        <dbReference type="Proteomes" id="UP001224845"/>
    </source>
</evidence>
<comment type="caution">
    <text evidence="8">The sequence shown here is derived from an EMBL/GenBank/DDBJ whole genome shotgun (WGS) entry which is preliminary data.</text>
</comment>
<dbReference type="EMBL" id="JAUSRV010000010">
    <property type="protein sequence ID" value="MDP9972965.1"/>
    <property type="molecule type" value="Genomic_DNA"/>
</dbReference>
<proteinExistence type="inferred from homology"/>
<dbReference type="Pfam" id="PF00950">
    <property type="entry name" value="ABC-3"/>
    <property type="match status" value="1"/>
</dbReference>
<sequence length="291" mass="29936">MTAGALLVQPFLEYGFMRRALVATLALGLGSAPIGTLLVLRRMSLMGDAMGHALLPGAALGFLFAGFSLAAMSAGGFFAALAVALAAGFVTRVTSQREDASFAAFYLIALALGVLLVSTHGSSVDLMHMLFGTILAVDDAALLLMAGVASLTLVVLAVIYRPLLVECLDPGFLRNVGGPGSLVHGIFLVLTVANLVAGFQALGTLMAVGLMMLPATAARFWAAEVWSLALVAAGMALLSGFAGLLLSFHAQWPSGPAIVLVAGAAYLLSLVFGPHGGLLARFLRSRSHRNA</sequence>
<dbReference type="GO" id="GO:0055085">
    <property type="term" value="P:transmembrane transport"/>
    <property type="evidence" value="ECO:0007669"/>
    <property type="project" value="InterPro"/>
</dbReference>
<comment type="subcellular location">
    <subcellularLocation>
        <location evidence="6">Cell membrane</location>
        <topology evidence="6">Multi-pass membrane protein</topology>
    </subcellularLocation>
    <subcellularLocation>
        <location evidence="1">Membrane</location>
        <topology evidence="1">Multi-pass membrane protein</topology>
    </subcellularLocation>
</comment>
<feature type="transmembrane region" description="Helical" evidence="7">
    <location>
        <begin position="140"/>
        <end position="163"/>
    </location>
</feature>
<evidence type="ECO:0000256" key="4">
    <source>
        <dbReference type="ARBA" id="ARBA00022989"/>
    </source>
</evidence>
<evidence type="ECO:0000256" key="2">
    <source>
        <dbReference type="ARBA" id="ARBA00008034"/>
    </source>
</evidence>
<dbReference type="RefSeq" id="WP_307595513.1">
    <property type="nucleotide sequence ID" value="NZ_JAUSRV010000010.1"/>
</dbReference>
<feature type="transmembrane region" description="Helical" evidence="7">
    <location>
        <begin position="258"/>
        <end position="280"/>
    </location>
</feature>
<feature type="transmembrane region" description="Helical" evidence="7">
    <location>
        <begin position="102"/>
        <end position="119"/>
    </location>
</feature>
<comment type="similarity">
    <text evidence="2 6">Belongs to the ABC-3 integral membrane protein family.</text>
</comment>
<protein>
    <submittedName>
        <fullName evidence="8">Zinc/manganese transport system permease protein</fullName>
    </submittedName>
</protein>
<accession>A0AAW8EJ28</accession>
<name>A0AAW8EJ28_VARPD</name>
<dbReference type="GO" id="GO:0043190">
    <property type="term" value="C:ATP-binding cassette (ABC) transporter complex"/>
    <property type="evidence" value="ECO:0007669"/>
    <property type="project" value="InterPro"/>
</dbReference>
<gene>
    <name evidence="8" type="ORF">J2W39_004208</name>
</gene>
<dbReference type="AlphaFoldDB" id="A0AAW8EJ28"/>
<dbReference type="Gene3D" id="1.10.3470.10">
    <property type="entry name" value="ABC transporter involved in vitamin B12 uptake, BtuC"/>
    <property type="match status" value="1"/>
</dbReference>
<dbReference type="SUPFAM" id="SSF81345">
    <property type="entry name" value="ABC transporter involved in vitamin B12 uptake, BtuC"/>
    <property type="match status" value="1"/>
</dbReference>
<feature type="transmembrane region" description="Helical" evidence="7">
    <location>
        <begin position="183"/>
        <end position="213"/>
    </location>
</feature>
<evidence type="ECO:0000256" key="6">
    <source>
        <dbReference type="RuleBase" id="RU003943"/>
    </source>
</evidence>
<evidence type="ECO:0000256" key="5">
    <source>
        <dbReference type="ARBA" id="ARBA00023136"/>
    </source>
</evidence>
<dbReference type="InterPro" id="IPR037294">
    <property type="entry name" value="ABC_BtuC-like"/>
</dbReference>
<organism evidence="8 9">
    <name type="scientific">Variovorax paradoxus</name>
    <dbReference type="NCBI Taxonomy" id="34073"/>
    <lineage>
        <taxon>Bacteria</taxon>
        <taxon>Pseudomonadati</taxon>
        <taxon>Pseudomonadota</taxon>
        <taxon>Betaproteobacteria</taxon>
        <taxon>Burkholderiales</taxon>
        <taxon>Comamonadaceae</taxon>
        <taxon>Variovorax</taxon>
    </lineage>
</organism>
<dbReference type="InterPro" id="IPR001626">
    <property type="entry name" value="ABC_TroCD"/>
</dbReference>
<evidence type="ECO:0000256" key="7">
    <source>
        <dbReference type="SAM" id="Phobius"/>
    </source>
</evidence>
<dbReference type="GO" id="GO:0010043">
    <property type="term" value="P:response to zinc ion"/>
    <property type="evidence" value="ECO:0007669"/>
    <property type="project" value="TreeGrafter"/>
</dbReference>